<dbReference type="InterPro" id="IPR022128">
    <property type="entry name" value="FhaA_N"/>
</dbReference>
<dbReference type="PANTHER" id="PTHR23308">
    <property type="entry name" value="NUCLEAR INHIBITOR OF PROTEIN PHOSPHATASE-1"/>
    <property type="match status" value="1"/>
</dbReference>
<dbReference type="InterPro" id="IPR000253">
    <property type="entry name" value="FHA_dom"/>
</dbReference>
<dbReference type="Pfam" id="PF00498">
    <property type="entry name" value="FHA"/>
    <property type="match status" value="1"/>
</dbReference>
<feature type="domain" description="FHA" evidence="2">
    <location>
        <begin position="155"/>
        <end position="211"/>
    </location>
</feature>
<evidence type="ECO:0000256" key="1">
    <source>
        <dbReference type="ARBA" id="ARBA00022553"/>
    </source>
</evidence>
<dbReference type="Proteomes" id="UP000523955">
    <property type="component" value="Unassembled WGS sequence"/>
</dbReference>
<dbReference type="SMART" id="SM00240">
    <property type="entry name" value="FHA"/>
    <property type="match status" value="1"/>
</dbReference>
<dbReference type="PROSITE" id="PS50006">
    <property type="entry name" value="FHA_DOMAIN"/>
    <property type="match status" value="1"/>
</dbReference>
<dbReference type="CDD" id="cd00060">
    <property type="entry name" value="FHA"/>
    <property type="match status" value="1"/>
</dbReference>
<dbReference type="SUPFAM" id="SSF49879">
    <property type="entry name" value="SMAD/FHA domain"/>
    <property type="match status" value="1"/>
</dbReference>
<keyword evidence="4" id="KW-1185">Reference proteome</keyword>
<dbReference type="AlphaFoldDB" id="A0A7X0RGI1"/>
<accession>A0A7X0RGI1</accession>
<dbReference type="Gene3D" id="3.30.2320.60">
    <property type="entry name" value="FhaA, phosphopeptide-binding domain (DUF3662)"/>
    <property type="match status" value="1"/>
</dbReference>
<evidence type="ECO:0000313" key="4">
    <source>
        <dbReference type="Proteomes" id="UP000523955"/>
    </source>
</evidence>
<proteinExistence type="predicted"/>
<dbReference type="Pfam" id="PF12401">
    <property type="entry name" value="FhaA_N"/>
    <property type="match status" value="1"/>
</dbReference>
<protein>
    <submittedName>
        <fullName evidence="3">DUF3662 and FHA domain-containing protein</fullName>
    </submittedName>
</protein>
<name>A0A7X0RGI1_9ACTN</name>
<sequence>MGGLSKFEHKLETMISGAFARAFRSAVQPVEIAAALQRECDNNAQILSRDRRLVPNDFHVELSQTDLDRLAPYDTAMADELGNQLREHAEQQSYVFPGPVTIAFEPAEDLTTGRFRIRSRAQAKVTGNATHTQVRRARAVLEVNGTRHPLQSPGLVVGRGTEADVRINDPGVSRRHIEFVVGAGSGEGRPLDIAVHDLGSTNGMLVDGHRITQTPVHDGTRVKIGNTTMTVRVIEEDIDV</sequence>
<dbReference type="Gene3D" id="2.60.200.20">
    <property type="match status" value="1"/>
</dbReference>
<dbReference type="InterPro" id="IPR050923">
    <property type="entry name" value="Cell_Proc_Reg/RNA_Proc"/>
</dbReference>
<keyword evidence="1" id="KW-0597">Phosphoprotein</keyword>
<dbReference type="RefSeq" id="WP_185253007.1">
    <property type="nucleotide sequence ID" value="NZ_JACKXE010000001.1"/>
</dbReference>
<comment type="caution">
    <text evidence="3">The sequence shown here is derived from an EMBL/GenBank/DDBJ whole genome shotgun (WGS) entry which is preliminary data.</text>
</comment>
<dbReference type="InterPro" id="IPR042287">
    <property type="entry name" value="FhaA_N_sf"/>
</dbReference>
<evidence type="ECO:0000259" key="2">
    <source>
        <dbReference type="PROSITE" id="PS50006"/>
    </source>
</evidence>
<reference evidence="3 4" key="1">
    <citation type="submission" date="2020-08" db="EMBL/GenBank/DDBJ databases">
        <authorList>
            <person name="Seo M.-J."/>
        </authorList>
    </citation>
    <scope>NUCLEOTIDE SEQUENCE [LARGE SCALE GENOMIC DNA]</scope>
    <source>
        <strain evidence="3 4">KIGAM211</strain>
    </source>
</reference>
<organism evidence="3 4">
    <name type="scientific">Nocardioides luti</name>
    <dbReference type="NCBI Taxonomy" id="2761101"/>
    <lineage>
        <taxon>Bacteria</taxon>
        <taxon>Bacillati</taxon>
        <taxon>Actinomycetota</taxon>
        <taxon>Actinomycetes</taxon>
        <taxon>Propionibacteriales</taxon>
        <taxon>Nocardioidaceae</taxon>
        <taxon>Nocardioides</taxon>
    </lineage>
</organism>
<dbReference type="InterPro" id="IPR008984">
    <property type="entry name" value="SMAD_FHA_dom_sf"/>
</dbReference>
<gene>
    <name evidence="3" type="ORF">H5V45_11290</name>
</gene>
<dbReference type="EMBL" id="JACKXE010000001">
    <property type="protein sequence ID" value="MBB6627901.1"/>
    <property type="molecule type" value="Genomic_DNA"/>
</dbReference>
<evidence type="ECO:0000313" key="3">
    <source>
        <dbReference type="EMBL" id="MBB6627901.1"/>
    </source>
</evidence>